<name>A0A1I4XR25_9NEIS</name>
<dbReference type="GO" id="GO:0042910">
    <property type="term" value="F:xenobiotic transmembrane transporter activity"/>
    <property type="evidence" value="ECO:0007669"/>
    <property type="project" value="InterPro"/>
</dbReference>
<evidence type="ECO:0000256" key="4">
    <source>
        <dbReference type="ARBA" id="ARBA00022475"/>
    </source>
</evidence>
<dbReference type="PANTHER" id="PTHR43298">
    <property type="entry name" value="MULTIDRUG RESISTANCE PROTEIN NORM-RELATED"/>
    <property type="match status" value="1"/>
</dbReference>
<dbReference type="InterPro" id="IPR050222">
    <property type="entry name" value="MATE_MdtK"/>
</dbReference>
<gene>
    <name evidence="11" type="ORF">SAMN05660284_01066</name>
</gene>
<evidence type="ECO:0000256" key="10">
    <source>
        <dbReference type="SAM" id="Phobius"/>
    </source>
</evidence>
<dbReference type="InterPro" id="IPR002528">
    <property type="entry name" value="MATE_fam"/>
</dbReference>
<evidence type="ECO:0000256" key="6">
    <source>
        <dbReference type="ARBA" id="ARBA00022989"/>
    </source>
</evidence>
<feature type="transmembrane region" description="Helical" evidence="10">
    <location>
        <begin position="200"/>
        <end position="222"/>
    </location>
</feature>
<evidence type="ECO:0000256" key="8">
    <source>
        <dbReference type="ARBA" id="ARBA00023136"/>
    </source>
</evidence>
<dbReference type="EMBL" id="FOVE01000006">
    <property type="protein sequence ID" value="SFN28237.1"/>
    <property type="molecule type" value="Genomic_DNA"/>
</dbReference>
<dbReference type="PANTHER" id="PTHR43298:SF2">
    <property type="entry name" value="FMN_FAD EXPORTER YEEO-RELATED"/>
    <property type="match status" value="1"/>
</dbReference>
<feature type="transmembrane region" description="Helical" evidence="10">
    <location>
        <begin position="135"/>
        <end position="153"/>
    </location>
</feature>
<evidence type="ECO:0000256" key="3">
    <source>
        <dbReference type="ARBA" id="ARBA00022449"/>
    </source>
</evidence>
<keyword evidence="6 10" id="KW-1133">Transmembrane helix</keyword>
<dbReference type="GO" id="GO:0006811">
    <property type="term" value="P:monoatomic ion transport"/>
    <property type="evidence" value="ECO:0007669"/>
    <property type="project" value="UniProtKB-KW"/>
</dbReference>
<keyword evidence="7" id="KW-0406">Ion transport</keyword>
<evidence type="ECO:0000313" key="12">
    <source>
        <dbReference type="Proteomes" id="UP000242869"/>
    </source>
</evidence>
<dbReference type="PIRSF" id="PIRSF006603">
    <property type="entry name" value="DinF"/>
    <property type="match status" value="1"/>
</dbReference>
<feature type="transmembrane region" description="Helical" evidence="10">
    <location>
        <begin position="20"/>
        <end position="37"/>
    </location>
</feature>
<feature type="transmembrane region" description="Helical" evidence="10">
    <location>
        <begin position="281"/>
        <end position="304"/>
    </location>
</feature>
<feature type="transmembrane region" description="Helical" evidence="10">
    <location>
        <begin position="421"/>
        <end position="441"/>
    </location>
</feature>
<keyword evidence="2" id="KW-0813">Transport</keyword>
<feature type="transmembrane region" description="Helical" evidence="10">
    <location>
        <begin position="394"/>
        <end position="415"/>
    </location>
</feature>
<evidence type="ECO:0000256" key="2">
    <source>
        <dbReference type="ARBA" id="ARBA00022448"/>
    </source>
</evidence>
<accession>A0A1I4XR25</accession>
<organism evidence="11 12">
    <name type="scientific">Formivibrio citricus</name>
    <dbReference type="NCBI Taxonomy" id="83765"/>
    <lineage>
        <taxon>Bacteria</taxon>
        <taxon>Pseudomonadati</taxon>
        <taxon>Pseudomonadota</taxon>
        <taxon>Betaproteobacteria</taxon>
        <taxon>Neisseriales</taxon>
        <taxon>Chitinibacteraceae</taxon>
        <taxon>Formivibrio</taxon>
    </lineage>
</organism>
<dbReference type="InterPro" id="IPR048279">
    <property type="entry name" value="MdtK-like"/>
</dbReference>
<keyword evidence="8 10" id="KW-0472">Membrane</keyword>
<keyword evidence="5 10" id="KW-0812">Transmembrane</keyword>
<proteinExistence type="predicted"/>
<evidence type="ECO:0000256" key="5">
    <source>
        <dbReference type="ARBA" id="ARBA00022692"/>
    </source>
</evidence>
<evidence type="ECO:0000256" key="1">
    <source>
        <dbReference type="ARBA" id="ARBA00004429"/>
    </source>
</evidence>
<dbReference type="GO" id="GO:0005886">
    <property type="term" value="C:plasma membrane"/>
    <property type="evidence" value="ECO:0007669"/>
    <property type="project" value="UniProtKB-SubCell"/>
</dbReference>
<feature type="transmembrane region" description="Helical" evidence="10">
    <location>
        <begin position="243"/>
        <end position="269"/>
    </location>
</feature>
<keyword evidence="3" id="KW-0050">Antiport</keyword>
<keyword evidence="12" id="KW-1185">Reference proteome</keyword>
<protein>
    <recommendedName>
        <fullName evidence="9">Multidrug-efflux transporter</fullName>
    </recommendedName>
</protein>
<sequence length="451" mass="48315">MKQPPSHPSRLADARATMQLAWPIMVTQLAQIGSAFVDSTMAGHYSAVDLAAISVGGSIWVALMVTLLGLTLAINPLVAHRVGAKEHHAIPGIVQQGLWQGLAFAVAGMVLAWLIAPFFSLSGLDAEGADKATRFLRAVVWGLPALAFHRVLAGYSASLNCTRPMMFIALFGLALNVPVNWVLIYGKFGFPELGGVGCGYATAFCMWVSAVLLAAWVRWAPIYRETQPLGHWQAPQTALQKQLFRLGLPIGMLFLVEVSAFSLVALLIARLGNTQVAAHQIALNFTGIVFMIPSALGHALTVRVGHALGAGNPQQARLIGTTGIVMGLVYAVFSALLIGLGREGITALYTSDEAVRSLAMQLLFYAAIFQLGDATQTIMAGILRGYKITKWPMLVYICAFWLLGIPLGYALAFGYGQDASGFWQALVLALALAAGLLYGLFVRESHRLLRA</sequence>
<feature type="transmembrane region" description="Helical" evidence="10">
    <location>
        <begin position="98"/>
        <end position="115"/>
    </location>
</feature>
<dbReference type="OrthoDB" id="9780160at2"/>
<feature type="transmembrane region" description="Helical" evidence="10">
    <location>
        <begin position="57"/>
        <end position="78"/>
    </location>
</feature>
<comment type="subcellular location">
    <subcellularLocation>
        <location evidence="1">Cell inner membrane</location>
        <topology evidence="1">Multi-pass membrane protein</topology>
    </subcellularLocation>
</comment>
<dbReference type="Pfam" id="PF01554">
    <property type="entry name" value="MatE"/>
    <property type="match status" value="2"/>
</dbReference>
<feature type="transmembrane region" description="Helical" evidence="10">
    <location>
        <begin position="316"/>
        <end position="338"/>
    </location>
</feature>
<dbReference type="NCBIfam" id="TIGR00797">
    <property type="entry name" value="matE"/>
    <property type="match status" value="1"/>
</dbReference>
<evidence type="ECO:0000313" key="11">
    <source>
        <dbReference type="EMBL" id="SFN28237.1"/>
    </source>
</evidence>
<dbReference type="GO" id="GO:0015297">
    <property type="term" value="F:antiporter activity"/>
    <property type="evidence" value="ECO:0007669"/>
    <property type="project" value="UniProtKB-KW"/>
</dbReference>
<dbReference type="STRING" id="83765.SAMN05660284_01066"/>
<dbReference type="AlphaFoldDB" id="A0A1I4XR25"/>
<evidence type="ECO:0000256" key="7">
    <source>
        <dbReference type="ARBA" id="ARBA00023065"/>
    </source>
</evidence>
<feature type="transmembrane region" description="Helical" evidence="10">
    <location>
        <begin position="165"/>
        <end position="188"/>
    </location>
</feature>
<keyword evidence="4" id="KW-1003">Cell membrane</keyword>
<dbReference type="Proteomes" id="UP000242869">
    <property type="component" value="Unassembled WGS sequence"/>
</dbReference>
<dbReference type="CDD" id="cd13131">
    <property type="entry name" value="MATE_NorM_like"/>
    <property type="match status" value="1"/>
</dbReference>
<evidence type="ECO:0000256" key="9">
    <source>
        <dbReference type="ARBA" id="ARBA00031636"/>
    </source>
</evidence>
<dbReference type="RefSeq" id="WP_091192380.1">
    <property type="nucleotide sequence ID" value="NZ_FOVE01000006.1"/>
</dbReference>
<reference evidence="12" key="1">
    <citation type="submission" date="2016-10" db="EMBL/GenBank/DDBJ databases">
        <authorList>
            <person name="Varghese N."/>
            <person name="Submissions S."/>
        </authorList>
    </citation>
    <scope>NUCLEOTIDE SEQUENCE [LARGE SCALE GENOMIC DNA]</scope>
    <source>
        <strain evidence="12">DSM 6150</strain>
    </source>
</reference>